<dbReference type="Pfam" id="PF13855">
    <property type="entry name" value="LRR_8"/>
    <property type="match status" value="6"/>
</dbReference>
<dbReference type="FunFam" id="3.80.10.10:FF:001164">
    <property type="entry name" value="GH01279p"/>
    <property type="match status" value="1"/>
</dbReference>
<evidence type="ECO:0000256" key="5">
    <source>
        <dbReference type="SAM" id="SignalP"/>
    </source>
</evidence>
<comment type="similarity">
    <text evidence="1">Belongs to the Toll-like receptor family.</text>
</comment>
<accession>A0A0N5A8T2</accession>
<evidence type="ECO:0000256" key="2">
    <source>
        <dbReference type="ARBA" id="ARBA00022614"/>
    </source>
</evidence>
<keyword evidence="3" id="KW-0677">Repeat</keyword>
<dbReference type="PANTHER" id="PTHR45617:SF173">
    <property type="entry name" value="RE54577P"/>
    <property type="match status" value="1"/>
</dbReference>
<dbReference type="SUPFAM" id="SSF52200">
    <property type="entry name" value="Toll/Interleukin receptor TIR domain"/>
    <property type="match status" value="1"/>
</dbReference>
<dbReference type="Proteomes" id="UP000046393">
    <property type="component" value="Unplaced"/>
</dbReference>
<dbReference type="WBParaSite" id="SMUV_0000049301-mRNA-1">
    <property type="protein sequence ID" value="SMUV_0000049301-mRNA-1"/>
    <property type="gene ID" value="SMUV_0000049301"/>
</dbReference>
<dbReference type="InterPro" id="IPR000157">
    <property type="entry name" value="TIR_dom"/>
</dbReference>
<evidence type="ECO:0000256" key="4">
    <source>
        <dbReference type="SAM" id="Phobius"/>
    </source>
</evidence>
<evidence type="ECO:0000256" key="1">
    <source>
        <dbReference type="ARBA" id="ARBA00009634"/>
    </source>
</evidence>
<feature type="chain" id="PRO_5005893060" evidence="5">
    <location>
        <begin position="26"/>
        <end position="1207"/>
    </location>
</feature>
<keyword evidence="5" id="KW-0732">Signal</keyword>
<dbReference type="PROSITE" id="PS51450">
    <property type="entry name" value="LRR"/>
    <property type="match status" value="9"/>
</dbReference>
<feature type="domain" description="TIR" evidence="6">
    <location>
        <begin position="1040"/>
        <end position="1177"/>
    </location>
</feature>
<dbReference type="SMART" id="SM00364">
    <property type="entry name" value="LRR_BAC"/>
    <property type="match status" value="7"/>
</dbReference>
<keyword evidence="4" id="KW-0812">Transmembrane</keyword>
<dbReference type="AlphaFoldDB" id="A0A0N5A8T2"/>
<proteinExistence type="inferred from homology"/>
<dbReference type="SMART" id="SM00365">
    <property type="entry name" value="LRR_SD22"/>
    <property type="match status" value="9"/>
</dbReference>
<dbReference type="GO" id="GO:0007165">
    <property type="term" value="P:signal transduction"/>
    <property type="evidence" value="ECO:0007669"/>
    <property type="project" value="InterPro"/>
</dbReference>
<feature type="signal peptide" evidence="5">
    <location>
        <begin position="1"/>
        <end position="25"/>
    </location>
</feature>
<feature type="transmembrane region" description="Helical" evidence="4">
    <location>
        <begin position="982"/>
        <end position="1007"/>
    </location>
</feature>
<dbReference type="SMART" id="SM00255">
    <property type="entry name" value="TIR"/>
    <property type="match status" value="1"/>
</dbReference>
<dbReference type="InterPro" id="IPR001611">
    <property type="entry name" value="Leu-rich_rpt"/>
</dbReference>
<keyword evidence="4" id="KW-1133">Transmembrane helix</keyword>
<dbReference type="Gene3D" id="3.40.50.10140">
    <property type="entry name" value="Toll/interleukin-1 receptor homology (TIR) domain"/>
    <property type="match status" value="1"/>
</dbReference>
<organism evidence="7 8">
    <name type="scientific">Syphacia muris</name>
    <dbReference type="NCBI Taxonomy" id="451379"/>
    <lineage>
        <taxon>Eukaryota</taxon>
        <taxon>Metazoa</taxon>
        <taxon>Ecdysozoa</taxon>
        <taxon>Nematoda</taxon>
        <taxon>Chromadorea</taxon>
        <taxon>Rhabditida</taxon>
        <taxon>Spirurina</taxon>
        <taxon>Oxyuridomorpha</taxon>
        <taxon>Oxyuroidea</taxon>
        <taxon>Oxyuridae</taxon>
        <taxon>Syphacia</taxon>
    </lineage>
</organism>
<dbReference type="InterPro" id="IPR003591">
    <property type="entry name" value="Leu-rich_rpt_typical-subtyp"/>
</dbReference>
<reference evidence="8" key="1">
    <citation type="submission" date="2017-02" db="UniProtKB">
        <authorList>
            <consortium name="WormBaseParasite"/>
        </authorList>
    </citation>
    <scope>IDENTIFICATION</scope>
</reference>
<keyword evidence="4" id="KW-0472">Membrane</keyword>
<sequence length="1207" mass="136874">MNLIVSRTSLSIVWLYFCCLSTVLCYYRSGACYDRCACTNDVTNERRTIVHCKWPSVSSGWLLNISRSSTSSLIIECTKNDEVSVFDDQMFANFTNLSSLRIENCRIQSLSSTIFAGLQNLRLLYLVNLHLQDTHSQLADGVFDHLKHLQWLHIVGCNIRRFSERCLCQTKSLQVLNVSNNALTTIKDVIRTPNCSAADLIILDLSKNDISALTSDDLKPFTAIRKLFLGNNRIASITNKTFGATKYLQYLSLQNNNINNIGYLPDSLMELNIANNQLSSVPQSVYTLQNLQYLNLSYNEISITTQQQLNCSRLQILDLSHNNLADFPDNFVGSVSNSLAEFFVAFNHIKRLSNGSLSKFIALEKLDLSNNLFKDITATVFNISKLNYLNLSHNYLETVSTEVIPETSSLLNLDLSYNQLQQIPPAVEKLIILQVLNMSHNKIKNISKSIFNDLASLQRIDLSYNSITQIQSGIFKDSRSLKQLLLSNNVIMSLAEDAFDKCEQLEHLDLSNNRIEGLNNSLSAINSLITANFTDNRLTVLEWKGLPSRLISLDASNNQISNLTSSDGSKIRFIKLKDNKLRALSATEIPDSVESLDVSNNLIENVSPEVFVNKTNLRMVNFRSNKIQNISKAVFGRKIAYDLYIADNPLKCNCEMLWLYKNNKKALLRISDKNEAKCTHVFEKYAISLADVKEEQLLCSYKQFCGFECPCCDYSICYCHSLCPAGCQCYRNFNASTNIVHCKALNSEDRSIFDIRQQIPNQATHIYFEQMNFTVLARHSFLGLAMLQQLHINASGIETIEKQAFKSLQSLKLLDLSDNELSEFTGDEFNEEAEISHLFLNNNHLTKLPMKLLKKFPKLQYLTLHENRFQELPEAVEKYGELLTKVSLAKNPFRCDCGDRFKIQDWILENSGRVVDKINLECVENITEAFLQNDTTILSNRVPNWGTDMFVMNMLEFIKDANRSLCSPEADGIFSIEETTNYMLILIAILVPGFFVVALVVLGRLIVQKTHDAMAQRRYKCPPSLNCSQITPGSSPVPLIHFDAFVSYAKKDEKLVIDGFCRQLEYEEYLLCLLHRDGPVYNIKLHSVSDELINQMECSKALILVLTQNFLDGEWKTLQIKTSHRLFAKSRGKKLIALLGDGIEPNQLDAELGQILRKNTCFRMNDPLFWNLLHSALPERITPSNCSADSSQIYSDCYGTIVPSDIV</sequence>
<dbReference type="InterPro" id="IPR032675">
    <property type="entry name" value="LRR_dom_sf"/>
</dbReference>
<dbReference type="PROSITE" id="PS50104">
    <property type="entry name" value="TIR"/>
    <property type="match status" value="1"/>
</dbReference>
<evidence type="ECO:0000259" key="6">
    <source>
        <dbReference type="PROSITE" id="PS50104"/>
    </source>
</evidence>
<dbReference type="STRING" id="451379.A0A0N5A8T2"/>
<dbReference type="SUPFAM" id="SSF52058">
    <property type="entry name" value="L domain-like"/>
    <property type="match status" value="3"/>
</dbReference>
<dbReference type="Gene3D" id="3.80.10.10">
    <property type="entry name" value="Ribonuclease Inhibitor"/>
    <property type="match status" value="8"/>
</dbReference>
<protein>
    <submittedName>
        <fullName evidence="8">TIR domain-containing protein</fullName>
    </submittedName>
</protein>
<dbReference type="InterPro" id="IPR035897">
    <property type="entry name" value="Toll_tir_struct_dom_sf"/>
</dbReference>
<keyword evidence="7" id="KW-1185">Reference proteome</keyword>
<keyword evidence="2" id="KW-0433">Leucine-rich repeat</keyword>
<evidence type="ECO:0000313" key="7">
    <source>
        <dbReference type="Proteomes" id="UP000046393"/>
    </source>
</evidence>
<dbReference type="PRINTS" id="PR00019">
    <property type="entry name" value="LEURICHRPT"/>
</dbReference>
<name>A0A0N5A8T2_9BILA</name>
<dbReference type="PANTHER" id="PTHR45617">
    <property type="entry name" value="LEUCINE RICH REPEAT FAMILY PROTEIN"/>
    <property type="match status" value="1"/>
</dbReference>
<evidence type="ECO:0000313" key="8">
    <source>
        <dbReference type="WBParaSite" id="SMUV_0000049301-mRNA-1"/>
    </source>
</evidence>
<evidence type="ECO:0000256" key="3">
    <source>
        <dbReference type="ARBA" id="ARBA00022737"/>
    </source>
</evidence>
<dbReference type="SMART" id="SM00369">
    <property type="entry name" value="LRR_TYP"/>
    <property type="match status" value="19"/>
</dbReference>